<keyword evidence="1" id="KW-0812">Transmembrane</keyword>
<dbReference type="AlphaFoldDB" id="F0R2M9"/>
<reference evidence="2 3" key="1">
    <citation type="journal article" date="2011" name="Stand. Genomic Sci.">
        <title>Complete genome sequence of Bacteroides salanitronis type strain (BL78).</title>
        <authorList>
            <person name="Gronow S."/>
            <person name="Held B."/>
            <person name="Lucas S."/>
            <person name="Lapidus A."/>
            <person name="Del Rio T.G."/>
            <person name="Nolan M."/>
            <person name="Tice H."/>
            <person name="Deshpande S."/>
            <person name="Cheng J.F."/>
            <person name="Pitluck S."/>
            <person name="Liolios K."/>
            <person name="Pagani I."/>
            <person name="Ivanova N."/>
            <person name="Mavromatis K."/>
            <person name="Pati A."/>
            <person name="Tapia R."/>
            <person name="Han C."/>
            <person name="Goodwin L."/>
            <person name="Chen A."/>
            <person name="Palaniappan K."/>
            <person name="Land M."/>
            <person name="Hauser L."/>
            <person name="Chang Y.J."/>
            <person name="Jeffries C.D."/>
            <person name="Brambilla E.M."/>
            <person name="Rohde M."/>
            <person name="Goker M."/>
            <person name="Detter J.C."/>
            <person name="Woyke T."/>
            <person name="Bristow J."/>
            <person name="Markowitz V."/>
            <person name="Hugenholtz P."/>
            <person name="Kyrpides N.C."/>
            <person name="Klenk H.P."/>
            <person name="Eisen J.A."/>
        </authorList>
    </citation>
    <scope>NUCLEOTIDE SEQUENCE [LARGE SCALE GENOMIC DNA]</scope>
    <source>
        <strain evidence="2 3">DSM 18170</strain>
    </source>
</reference>
<proteinExistence type="predicted"/>
<gene>
    <name evidence="2" type="ordered locus">Bacsa_3038</name>
</gene>
<evidence type="ECO:0000313" key="3">
    <source>
        <dbReference type="Proteomes" id="UP000007486"/>
    </source>
</evidence>
<organism evidence="2 3">
    <name type="scientific">Phocaeicola salanitronis (strain DSM 18170 / JCM 13657 / CCUG 60908 / BL78)</name>
    <name type="common">Bacteroides salanitronis</name>
    <dbReference type="NCBI Taxonomy" id="667015"/>
    <lineage>
        <taxon>Bacteria</taxon>
        <taxon>Pseudomonadati</taxon>
        <taxon>Bacteroidota</taxon>
        <taxon>Bacteroidia</taxon>
        <taxon>Bacteroidales</taxon>
        <taxon>Bacteroidaceae</taxon>
        <taxon>Phocaeicola</taxon>
    </lineage>
</organism>
<dbReference type="HOGENOM" id="CLU_133233_0_0_10"/>
<dbReference type="RefSeq" id="WP_013618940.1">
    <property type="nucleotide sequence ID" value="NC_015164.1"/>
</dbReference>
<keyword evidence="1" id="KW-0472">Membrane</keyword>
<sequence>MDYKYIEQLLDKYWNCETSLEEEQILRCFFRQAEVPVHLLRYKSLFAYQDAARMPKLGEDFDERVLAEIERPVVKAKRLTWRMRMMPLFKAAAVMAFLFTVGGVVKHSADGGRSSIIYVYDQFEHEMQDPQVAYKPDSVKAPIENVPEKDVRNKQ</sequence>
<protein>
    <recommendedName>
        <fullName evidence="4">Pyruvate ferredoxin oxidoreductase</fullName>
    </recommendedName>
</protein>
<accession>F0R2M9</accession>
<evidence type="ECO:0000256" key="1">
    <source>
        <dbReference type="SAM" id="Phobius"/>
    </source>
</evidence>
<evidence type="ECO:0000313" key="2">
    <source>
        <dbReference type="EMBL" id="ADY37567.1"/>
    </source>
</evidence>
<evidence type="ECO:0008006" key="4">
    <source>
        <dbReference type="Google" id="ProtNLM"/>
    </source>
</evidence>
<keyword evidence="1" id="KW-1133">Transmembrane helix</keyword>
<dbReference type="STRING" id="667015.Bacsa_3038"/>
<name>F0R2M9_PHOSB</name>
<keyword evidence="3" id="KW-1185">Reference proteome</keyword>
<dbReference type="eggNOG" id="COG1413">
    <property type="taxonomic scope" value="Bacteria"/>
</dbReference>
<dbReference type="EMBL" id="CP002530">
    <property type="protein sequence ID" value="ADY37567.1"/>
    <property type="molecule type" value="Genomic_DNA"/>
</dbReference>
<dbReference type="Proteomes" id="UP000007486">
    <property type="component" value="Chromosome"/>
</dbReference>
<dbReference type="OrthoDB" id="1098521at2"/>
<feature type="transmembrane region" description="Helical" evidence="1">
    <location>
        <begin position="87"/>
        <end position="105"/>
    </location>
</feature>
<dbReference type="KEGG" id="bsa:Bacsa_3038"/>